<dbReference type="PROSITE" id="PS51257">
    <property type="entry name" value="PROKAR_LIPOPROTEIN"/>
    <property type="match status" value="1"/>
</dbReference>
<dbReference type="EMBL" id="JBHTBD010000003">
    <property type="protein sequence ID" value="MFC7295055.1"/>
    <property type="molecule type" value="Genomic_DNA"/>
</dbReference>
<name>A0ABW2IWD1_9GAMM</name>
<dbReference type="Proteomes" id="UP001596506">
    <property type="component" value="Unassembled WGS sequence"/>
</dbReference>
<comment type="caution">
    <text evidence="1">The sequence shown here is derived from an EMBL/GenBank/DDBJ whole genome shotgun (WGS) entry which is preliminary data.</text>
</comment>
<reference evidence="2" key="1">
    <citation type="journal article" date="2019" name="Int. J. Syst. Evol. Microbiol.">
        <title>The Global Catalogue of Microorganisms (GCM) 10K type strain sequencing project: providing services to taxonomists for standard genome sequencing and annotation.</title>
        <authorList>
            <consortium name="The Broad Institute Genomics Platform"/>
            <consortium name="The Broad Institute Genome Sequencing Center for Infectious Disease"/>
            <person name="Wu L."/>
            <person name="Ma J."/>
        </authorList>
    </citation>
    <scope>NUCLEOTIDE SEQUENCE [LARGE SCALE GENOMIC DNA]</scope>
    <source>
        <strain evidence="2">CCUG 60559</strain>
    </source>
</reference>
<protein>
    <recommendedName>
        <fullName evidence="3">Lipoprotein</fullName>
    </recommendedName>
</protein>
<proteinExistence type="predicted"/>
<accession>A0ABW2IWD1</accession>
<evidence type="ECO:0000313" key="1">
    <source>
        <dbReference type="EMBL" id="MFC7295055.1"/>
    </source>
</evidence>
<keyword evidence="2" id="KW-1185">Reference proteome</keyword>
<evidence type="ECO:0000313" key="2">
    <source>
        <dbReference type="Proteomes" id="UP001596506"/>
    </source>
</evidence>
<organism evidence="1 2">
    <name type="scientific">Marinobacter aromaticivorans</name>
    <dbReference type="NCBI Taxonomy" id="1494078"/>
    <lineage>
        <taxon>Bacteria</taxon>
        <taxon>Pseudomonadati</taxon>
        <taxon>Pseudomonadota</taxon>
        <taxon>Gammaproteobacteria</taxon>
        <taxon>Pseudomonadales</taxon>
        <taxon>Marinobacteraceae</taxon>
        <taxon>Marinobacter</taxon>
    </lineage>
</organism>
<gene>
    <name evidence="1" type="ORF">ACFQQA_09995</name>
</gene>
<dbReference type="RefSeq" id="WP_100688423.1">
    <property type="nucleotide sequence ID" value="NZ_JBHTBD010000003.1"/>
</dbReference>
<sequence>MKSLIFLPVSVIILAIAGCGKESDELPVDGRDFDGVQYSDPAPYTGRVIDGYLKNARVWLDMDGDSQYTPGPMDYELASGRKVTLPSGEPTTMSGEGGRFSLDISELVLDPQVGADIDPRKFPLYALALPGKTLEQTRSGDVPVPRAFMLSAAPGVRNITPLTTLARYRLAALGPFPGSGNTALSGLAGINLLRDYVLAEDDRAHAYARAMARFMASQFPAAYDDLLGKPGSDGTEYYLSREAAYLLGISLVQNAGDVVAAVDSAVQGSYANVDIDQVELPQVPLELSDPVLLTRQRIYAQSERTDTLPANRSDLLVSAELAFDYSADGRLQSISADGCLAPSMQEIARLVSVGGKMADLSTHWLPSVSLSNQSSIAYGNPGVDERLVFDWDARTATFETSTTCHLLEGIEAGSTELGGSPEVSYSWSFSDGKLAELVAEIRQGNNTLTRTLVPRRSNAPAGIPGYELKDDGAERESLIYSSGFQSCTVEEDAIDAAQAVSGFYSYTFSGHEPQPAGFTELAMEFDTRGELDRPLRYGFLAPEMSGLDHVDAGNGFEWVLYYPPGTSETHSDGTANLIQKAYLKSYAGKRACGRKFEDEPSGVYARVDYLYQNLSEYLVGFLE</sequence>
<evidence type="ECO:0008006" key="3">
    <source>
        <dbReference type="Google" id="ProtNLM"/>
    </source>
</evidence>